<evidence type="ECO:0000313" key="1">
    <source>
        <dbReference type="EMBL" id="CAE0606312.1"/>
    </source>
</evidence>
<dbReference type="GO" id="GO:0008483">
    <property type="term" value="F:transaminase activity"/>
    <property type="evidence" value="ECO:0007669"/>
    <property type="project" value="TreeGrafter"/>
</dbReference>
<dbReference type="GO" id="GO:0030170">
    <property type="term" value="F:pyridoxal phosphate binding"/>
    <property type="evidence" value="ECO:0007669"/>
    <property type="project" value="TreeGrafter"/>
</dbReference>
<dbReference type="Pfam" id="PF01041">
    <property type="entry name" value="DegT_DnrJ_EryC1"/>
    <property type="match status" value="1"/>
</dbReference>
<dbReference type="PANTHER" id="PTHR30244:SF34">
    <property type="entry name" value="DTDP-4-AMINO-4,6-DIDEOXYGALACTOSE TRANSAMINASE"/>
    <property type="match status" value="1"/>
</dbReference>
<dbReference type="PANTHER" id="PTHR30244">
    <property type="entry name" value="TRANSAMINASE"/>
    <property type="match status" value="1"/>
</dbReference>
<dbReference type="EMBL" id="HBIS01000157">
    <property type="protein sequence ID" value="CAE0606312.1"/>
    <property type="molecule type" value="Transcribed_RNA"/>
</dbReference>
<dbReference type="InterPro" id="IPR000653">
    <property type="entry name" value="DegT/StrS_aminotransferase"/>
</dbReference>
<dbReference type="SUPFAM" id="SSF53383">
    <property type="entry name" value="PLP-dependent transferases"/>
    <property type="match status" value="1"/>
</dbReference>
<dbReference type="GO" id="GO:0000271">
    <property type="term" value="P:polysaccharide biosynthetic process"/>
    <property type="evidence" value="ECO:0007669"/>
    <property type="project" value="TreeGrafter"/>
</dbReference>
<gene>
    <name evidence="1" type="ORF">PSAL00342_LOCUS128</name>
</gene>
<dbReference type="AlphaFoldDB" id="A0A7S3XC30"/>
<accession>A0A7S3XC30</accession>
<proteinExistence type="predicted"/>
<protein>
    <submittedName>
        <fullName evidence="1">Uncharacterized protein</fullName>
    </submittedName>
</protein>
<sequence>MNMVGADDVRWCPVKPFCMRRIHEYLQLSFTAHRLTNGGPLQEVLSHKLRILTGSTRSIIPACSGTAALHGLVVAWEMRLGKNLRWATQAFSFPSSYQGPLKDSLIFDIDEQLGGPAEADLCEKKSLFDGLVITNVTGLLADVSFYSSWCRKEKKILIFDNAAVVVGQVDTCCIHDYGDGATVSLHETKPTGRGEGGAIFAPHDLSSYVMCALNFGFDPQLRIPHPSCSNWKMSDVAAAFILDHLDHVLDELWVSKYKQKTEEFVEVLSEYGLTLYQPPSFPAIPASVRLSLPQGHDAARVCDALNASNPVIEAKQYYRPLELEEKAPRSWQIYNTTVCLPFHLQLTHTQLKYMACMIANLCVQGN</sequence>
<dbReference type="InterPro" id="IPR015421">
    <property type="entry name" value="PyrdxlP-dep_Trfase_major"/>
</dbReference>
<organism evidence="1">
    <name type="scientific">Picocystis salinarum</name>
    <dbReference type="NCBI Taxonomy" id="88271"/>
    <lineage>
        <taxon>Eukaryota</taxon>
        <taxon>Viridiplantae</taxon>
        <taxon>Chlorophyta</taxon>
        <taxon>Picocystophyceae</taxon>
        <taxon>Picocystales</taxon>
        <taxon>Picocystaceae</taxon>
        <taxon>Picocystis</taxon>
    </lineage>
</organism>
<dbReference type="InterPro" id="IPR015424">
    <property type="entry name" value="PyrdxlP-dep_Trfase"/>
</dbReference>
<name>A0A7S3XC30_9CHLO</name>
<reference evidence="1" key="1">
    <citation type="submission" date="2021-01" db="EMBL/GenBank/DDBJ databases">
        <authorList>
            <person name="Corre E."/>
            <person name="Pelletier E."/>
            <person name="Niang G."/>
            <person name="Scheremetjew M."/>
            <person name="Finn R."/>
            <person name="Kale V."/>
            <person name="Holt S."/>
            <person name="Cochrane G."/>
            <person name="Meng A."/>
            <person name="Brown T."/>
            <person name="Cohen L."/>
        </authorList>
    </citation>
    <scope>NUCLEOTIDE SEQUENCE</scope>
    <source>
        <strain evidence="1">CCMP1897</strain>
    </source>
</reference>
<dbReference type="Gene3D" id="3.40.640.10">
    <property type="entry name" value="Type I PLP-dependent aspartate aminotransferase-like (Major domain)"/>
    <property type="match status" value="1"/>
</dbReference>